<dbReference type="InterPro" id="IPR036097">
    <property type="entry name" value="HisK_dim/P_sf"/>
</dbReference>
<dbReference type="Gene3D" id="3.30.565.10">
    <property type="entry name" value="Histidine kinase-like ATPase, C-terminal domain"/>
    <property type="match status" value="1"/>
</dbReference>
<dbReference type="GO" id="GO:0005886">
    <property type="term" value="C:plasma membrane"/>
    <property type="evidence" value="ECO:0007669"/>
    <property type="project" value="TreeGrafter"/>
</dbReference>
<dbReference type="SUPFAM" id="SSF55874">
    <property type="entry name" value="ATPase domain of HSP90 chaperone/DNA topoisomerase II/histidine kinase"/>
    <property type="match status" value="1"/>
</dbReference>
<dbReference type="GO" id="GO:0009927">
    <property type="term" value="F:histidine phosphotransfer kinase activity"/>
    <property type="evidence" value="ECO:0007669"/>
    <property type="project" value="TreeGrafter"/>
</dbReference>
<dbReference type="PROSITE" id="PS50110">
    <property type="entry name" value="RESPONSE_REGULATORY"/>
    <property type="match status" value="1"/>
</dbReference>
<proteinExistence type="predicted"/>
<keyword evidence="4" id="KW-0808">Transferase</keyword>
<evidence type="ECO:0000313" key="10">
    <source>
        <dbReference type="Proteomes" id="UP000785679"/>
    </source>
</evidence>
<dbReference type="FunFam" id="3.30.565.10:FF:000010">
    <property type="entry name" value="Sensor histidine kinase RcsC"/>
    <property type="match status" value="1"/>
</dbReference>
<dbReference type="InterPro" id="IPR005467">
    <property type="entry name" value="His_kinase_dom"/>
</dbReference>
<evidence type="ECO:0000256" key="4">
    <source>
        <dbReference type="ARBA" id="ARBA00022679"/>
    </source>
</evidence>
<feature type="domain" description="Histidine kinase" evidence="7">
    <location>
        <begin position="327"/>
        <end position="549"/>
    </location>
</feature>
<keyword evidence="10" id="KW-1185">Reference proteome</keyword>
<dbReference type="PROSITE" id="PS50109">
    <property type="entry name" value="HIS_KIN"/>
    <property type="match status" value="1"/>
</dbReference>
<dbReference type="SUPFAM" id="SSF52172">
    <property type="entry name" value="CheY-like"/>
    <property type="match status" value="1"/>
</dbReference>
<dbReference type="SMART" id="SM00448">
    <property type="entry name" value="REC"/>
    <property type="match status" value="1"/>
</dbReference>
<dbReference type="GO" id="GO:0000155">
    <property type="term" value="F:phosphorelay sensor kinase activity"/>
    <property type="evidence" value="ECO:0007669"/>
    <property type="project" value="InterPro"/>
</dbReference>
<accession>A0A8J8NYI5</accession>
<dbReference type="SUPFAM" id="SSF47384">
    <property type="entry name" value="Homodimeric domain of signal transducing histidine kinase"/>
    <property type="match status" value="1"/>
</dbReference>
<evidence type="ECO:0000256" key="2">
    <source>
        <dbReference type="ARBA" id="ARBA00012438"/>
    </source>
</evidence>
<sequence length="855" mass="98033">MYAGTCIAVQQGVRWRVKAGSKFFEENASSIILSCAIWAMNEANILTHPDKFEVSPLQDNPFNNYFRILGFVGMQEYFNMIFGTPAKKKNLFKKLHWLFYLLRNLQVYGSIPGELAGMMIALVSMQGLCGKIYEDYIQRIKNYTHEMTHMFANTLNIIPNGVLIINIKLKTISFVNKEMEEIVGVSDVALQGEGRVKAIQERVCLFFMHDQQSGGISQASSTTNEDLTSQGASSFRYYTGGRLPTQESQDRELFKSNLWDYIIGRLEVHTNDKTEIVFKQKNPKRYIQVKSQLINEGSQIMAICTDITRLKEMESQGRRMRSSFFSSVAHELRTPLNSVIPILKMTQTQLQKELDPSKIRKFIQIALNSSQHLENVIEDALDISRLENNKFQIFKEMFEVRDLVKQVSDIMRFQVEQKGLLLKVQISEKVPWRIHSDQKRLKQVLFNLLGNAIKFTFSGSITLKISFDEGFGQLQFVIKDTGVGIQPNDLNKLFKFFGTLAKTKDINRGGMGLGLTISKMIIQQLGGSVNVESVPNQGTEFSFWIPLEVNEYAFEETQIIPTVSPIIRSSKNLKLPPTLRRSSSFQKLSFTQQKRWVPNNYSPRDINRARLASTDYIYQTESSEIGNESPTLQRIEEGKVRRHSQLERNDQIKMQSISEMYLKLQAQSCQIVQNPLLTKPKDSSFLLIRETSREKSKSSDVSVSHEESPKLRILCVDDSSYNLFVIQELLKQIEGDQIEIETALNGNLALQIIKQQQHVFDIILMDLHMPILDGYQTAKEVRDLYRAKQKNGGKEAKIVALSAITKNQFEQNLYSQYFDIFSKSQLHNSFIVEKPINIEVLGLYIQEVREMNADF</sequence>
<dbReference type="InterPro" id="IPR036890">
    <property type="entry name" value="HATPase_C_sf"/>
</dbReference>
<organism evidence="9 10">
    <name type="scientific">Halteria grandinella</name>
    <dbReference type="NCBI Taxonomy" id="5974"/>
    <lineage>
        <taxon>Eukaryota</taxon>
        <taxon>Sar</taxon>
        <taxon>Alveolata</taxon>
        <taxon>Ciliophora</taxon>
        <taxon>Intramacronucleata</taxon>
        <taxon>Spirotrichea</taxon>
        <taxon>Stichotrichia</taxon>
        <taxon>Sporadotrichida</taxon>
        <taxon>Halteriidae</taxon>
        <taxon>Halteria</taxon>
    </lineage>
</organism>
<evidence type="ECO:0000256" key="1">
    <source>
        <dbReference type="ARBA" id="ARBA00000085"/>
    </source>
</evidence>
<keyword evidence="3 6" id="KW-0597">Phosphoprotein</keyword>
<dbReference type="OrthoDB" id="2015534at2759"/>
<evidence type="ECO:0000259" key="8">
    <source>
        <dbReference type="PROSITE" id="PS50110"/>
    </source>
</evidence>
<dbReference type="InterPro" id="IPR001789">
    <property type="entry name" value="Sig_transdc_resp-reg_receiver"/>
</dbReference>
<dbReference type="PRINTS" id="PR00344">
    <property type="entry name" value="BCTRLSENSOR"/>
</dbReference>
<dbReference type="Pfam" id="PF00512">
    <property type="entry name" value="HisKA"/>
    <property type="match status" value="1"/>
</dbReference>
<evidence type="ECO:0000259" key="7">
    <source>
        <dbReference type="PROSITE" id="PS50109"/>
    </source>
</evidence>
<dbReference type="PANTHER" id="PTHR43047:SF72">
    <property type="entry name" value="OSMOSENSING HISTIDINE PROTEIN KINASE SLN1"/>
    <property type="match status" value="1"/>
</dbReference>
<dbReference type="InterPro" id="IPR003661">
    <property type="entry name" value="HisK_dim/P_dom"/>
</dbReference>
<dbReference type="Gene3D" id="1.10.287.130">
    <property type="match status" value="1"/>
</dbReference>
<feature type="domain" description="Response regulatory" evidence="8">
    <location>
        <begin position="712"/>
        <end position="849"/>
    </location>
</feature>
<dbReference type="SMART" id="SM00388">
    <property type="entry name" value="HisKA"/>
    <property type="match status" value="1"/>
</dbReference>
<protein>
    <recommendedName>
        <fullName evidence="2">histidine kinase</fullName>
        <ecNumber evidence="2">2.7.13.3</ecNumber>
    </recommendedName>
</protein>
<comment type="catalytic activity">
    <reaction evidence="1">
        <text>ATP + protein L-histidine = ADP + protein N-phospho-L-histidine.</text>
        <dbReference type="EC" id="2.7.13.3"/>
    </reaction>
</comment>
<reference evidence="9" key="1">
    <citation type="submission" date="2019-06" db="EMBL/GenBank/DDBJ databases">
        <authorList>
            <person name="Zheng W."/>
        </authorList>
    </citation>
    <scope>NUCLEOTIDE SEQUENCE</scope>
    <source>
        <strain evidence="9">QDHG01</strain>
    </source>
</reference>
<dbReference type="CDD" id="cd17546">
    <property type="entry name" value="REC_hyHK_CKI1_RcsC-like"/>
    <property type="match status" value="1"/>
</dbReference>
<dbReference type="InterPro" id="IPR004358">
    <property type="entry name" value="Sig_transdc_His_kin-like_C"/>
</dbReference>
<dbReference type="EC" id="2.7.13.3" evidence="2"/>
<dbReference type="Proteomes" id="UP000785679">
    <property type="component" value="Unassembled WGS sequence"/>
</dbReference>
<dbReference type="Pfam" id="PF02518">
    <property type="entry name" value="HATPase_c"/>
    <property type="match status" value="1"/>
</dbReference>
<dbReference type="EMBL" id="RRYP01003118">
    <property type="protein sequence ID" value="TNV84121.1"/>
    <property type="molecule type" value="Genomic_DNA"/>
</dbReference>
<feature type="modified residue" description="4-aspartylphosphate" evidence="6">
    <location>
        <position position="766"/>
    </location>
</feature>
<dbReference type="Pfam" id="PF00072">
    <property type="entry name" value="Response_reg"/>
    <property type="match status" value="1"/>
</dbReference>
<evidence type="ECO:0000256" key="5">
    <source>
        <dbReference type="ARBA" id="ARBA00022777"/>
    </source>
</evidence>
<dbReference type="InterPro" id="IPR003594">
    <property type="entry name" value="HATPase_dom"/>
</dbReference>
<gene>
    <name evidence="9" type="ORF">FGO68_gene2356</name>
</gene>
<dbReference type="Gene3D" id="3.40.50.2300">
    <property type="match status" value="1"/>
</dbReference>
<keyword evidence="5" id="KW-0418">Kinase</keyword>
<dbReference type="SMART" id="SM00387">
    <property type="entry name" value="HATPase_c"/>
    <property type="match status" value="1"/>
</dbReference>
<dbReference type="AlphaFoldDB" id="A0A8J8NYI5"/>
<dbReference type="CDD" id="cd00082">
    <property type="entry name" value="HisKA"/>
    <property type="match status" value="1"/>
</dbReference>
<evidence type="ECO:0000256" key="3">
    <source>
        <dbReference type="ARBA" id="ARBA00022553"/>
    </source>
</evidence>
<dbReference type="InterPro" id="IPR011006">
    <property type="entry name" value="CheY-like_superfamily"/>
</dbReference>
<dbReference type="Gene3D" id="3.30.450.20">
    <property type="entry name" value="PAS domain"/>
    <property type="match status" value="1"/>
</dbReference>
<name>A0A8J8NYI5_HALGN</name>
<evidence type="ECO:0000256" key="6">
    <source>
        <dbReference type="PROSITE-ProRule" id="PRU00169"/>
    </source>
</evidence>
<evidence type="ECO:0000313" key="9">
    <source>
        <dbReference type="EMBL" id="TNV84121.1"/>
    </source>
</evidence>
<comment type="caution">
    <text evidence="9">The sequence shown here is derived from an EMBL/GenBank/DDBJ whole genome shotgun (WGS) entry which is preliminary data.</text>
</comment>
<dbReference type="PANTHER" id="PTHR43047">
    <property type="entry name" value="TWO-COMPONENT HISTIDINE PROTEIN KINASE"/>
    <property type="match status" value="1"/>
</dbReference>